<accession>A0A0B7C1L1</accession>
<feature type="domain" description="Synaptojanin-1/2 RNA recognition motif" evidence="1">
    <location>
        <begin position="1"/>
        <end position="63"/>
    </location>
</feature>
<feature type="non-terminal residue" evidence="2">
    <location>
        <position position="67"/>
    </location>
</feature>
<dbReference type="EMBL" id="HACG01051615">
    <property type="protein sequence ID" value="CEK98486.1"/>
    <property type="molecule type" value="Transcribed_RNA"/>
</dbReference>
<dbReference type="Gene3D" id="3.30.70.330">
    <property type="match status" value="1"/>
</dbReference>
<gene>
    <name evidence="2" type="primary">ORF218834</name>
</gene>
<evidence type="ECO:0000313" key="2">
    <source>
        <dbReference type="EMBL" id="CEK98486.1"/>
    </source>
</evidence>
<dbReference type="InterPro" id="IPR012677">
    <property type="entry name" value="Nucleotide-bd_a/b_plait_sf"/>
</dbReference>
<protein>
    <recommendedName>
        <fullName evidence="1">Synaptojanin-1/2 RNA recognition motif domain-containing protein</fullName>
    </recommendedName>
</protein>
<proteinExistence type="predicted"/>
<evidence type="ECO:0000259" key="1">
    <source>
        <dbReference type="Pfam" id="PF08952"/>
    </source>
</evidence>
<feature type="non-terminal residue" evidence="2">
    <location>
        <position position="1"/>
    </location>
</feature>
<dbReference type="AlphaFoldDB" id="A0A0B7C1L1"/>
<dbReference type="InterPro" id="IPR015047">
    <property type="entry name" value="SYNJ1/2_RRM"/>
</dbReference>
<reference evidence="2" key="1">
    <citation type="submission" date="2014-12" db="EMBL/GenBank/DDBJ databases">
        <title>Insight into the proteome of Arion vulgaris.</title>
        <authorList>
            <person name="Aradska J."/>
            <person name="Bulat T."/>
            <person name="Smidak R."/>
            <person name="Sarate P."/>
            <person name="Gangsoo J."/>
            <person name="Sialana F."/>
            <person name="Bilban M."/>
            <person name="Lubec G."/>
        </authorList>
    </citation>
    <scope>NUCLEOTIDE SEQUENCE</scope>
    <source>
        <tissue evidence="2">Skin</tissue>
    </source>
</reference>
<organism evidence="2">
    <name type="scientific">Arion vulgaris</name>
    <dbReference type="NCBI Taxonomy" id="1028688"/>
    <lineage>
        <taxon>Eukaryota</taxon>
        <taxon>Metazoa</taxon>
        <taxon>Spiralia</taxon>
        <taxon>Lophotrochozoa</taxon>
        <taxon>Mollusca</taxon>
        <taxon>Gastropoda</taxon>
        <taxon>Heterobranchia</taxon>
        <taxon>Euthyneura</taxon>
        <taxon>Panpulmonata</taxon>
        <taxon>Eupulmonata</taxon>
        <taxon>Stylommatophora</taxon>
        <taxon>Helicina</taxon>
        <taxon>Arionoidea</taxon>
        <taxon>Arionidae</taxon>
        <taxon>Arion</taxon>
    </lineage>
</organism>
<name>A0A0B7C1L1_9EUPU</name>
<dbReference type="Pfam" id="PF08952">
    <property type="entry name" value="DUF1866"/>
    <property type="match status" value="1"/>
</dbReference>
<sequence>IVIVRFVGCDMWILFQSGQFAIEALQFDQQQFAGTVVRVQLKTLDWRNEIEKELNLCSSNTSALYNQ</sequence>